<protein>
    <submittedName>
        <fullName evidence="3">Uncharacterized protein</fullName>
    </submittedName>
</protein>
<evidence type="ECO:0000256" key="1">
    <source>
        <dbReference type="SAM" id="MobiDB-lite"/>
    </source>
</evidence>
<feature type="region of interest" description="Disordered" evidence="1">
    <location>
        <begin position="1808"/>
        <end position="1919"/>
    </location>
</feature>
<feature type="compositionally biased region" description="Low complexity" evidence="1">
    <location>
        <begin position="1808"/>
        <end position="1820"/>
    </location>
</feature>
<feature type="chain" id="PRO_5004841205" evidence="2">
    <location>
        <begin position="23"/>
        <end position="1989"/>
    </location>
</feature>
<sequence>MLSAITVVHVVVLACCVQLAYASWTGGTNVLYQPDDISLSEIDSCRADSPLLLLEQQLPPPTYNVSLYLGKDISFNEFVSAKPVLFNVLSTLTLRPQASIDVMEVHTSGADADAPSTVMIDLQFTLDAKWRCISGTTSSVVGEIHGGSSATDALVACVTAFPVTCLSPCQVEQAMPLSVESQRDALWTALHSSAASTSPNNSSPLSLASLKQAAHLFPSANASDPITVHATLPISFPPFLRHPYVTLRLTATCRPDIAVLRSSARQCNGIDAQHVAFALLETFHGHVPLRPHTFRVTLTASLSEVAVDFAAATARTRSVINQFLQQAMSPLRSHLSLSNPTMTLLAMSMDPLSSWQPSPLPPSARPTWPCFLNVTLGCAWNASTWTRGMPFLMEAFEFASLPALLRLHPTSRLPLYVKVPPPSGFPLLANTTRTRTLLFPLEDVVEMQVEVTTMVEMSTQLGLVESPLSCASAPQLTLVPSPAVGDSAVVALVYVEVQVPTFDSFLAHWVHLAVVSTLEYIGLSADDIQLIQVDVLNDVLNATTVQVSFDVSCVTQAQVDGVGVLLSSPRWLIQLERWVLTPHINTSEVRWLVSPPPPPSISLPPSDTFGCDVHTTFFRRPLKKSEYLALTSDSNDVARPSVHIQLSAPDFAQNAFYLDHMTYHSPVHMYLNDVDPVAPIVSAAATSFWTFYTPLGVFDSLQLCLHLHQVYSSANTTPVTLCVNSVADAQAIQVSVNVRPPHSIAATYQLVGLSTVVLTLRNPPAIPTNQLVPVHPVCVACQEHFERCRNQRICRDLVMQCLHAHISTSGGGGGGPSVPYGSSYFEELAADPSFIGVSIQPELDTCLQASLETAANASMAVDYVGNAYDQDKSAMTREVYAAWGVYVRGLQCIAVNQCPMGTLALPQTTSIYPSLELYPSIVQDILSNVQLPTTVHFKSPWTSETTPFSLLSTATQNDLIAFILSTYYADSEVVPTLELGFYPGNNTSPITTSVVLSYTLSPCQPPPPTLLQATRIISTPANTVIVPTTSWPKAAADSAHSPLFEYMTSLGVCPAYDLTAPLQITPSLAYLGNINTTLEPDIPRVLSAFFVRHLSTCVGSISGAHVQMEIDSVLQDRRCAAWFAFDWAGVRWNASDRMADEYTTRVCPMYATARPCFHETLLPALDRLIDQSGGCCDDFVAEMQAQFGQAPTSFVAAGVSKWMDVLCSATSCDNVTTVTTCGARALRQLASPWIEHALQAFQIKSSEACAAVMGQPVASISGALYDATCPLGGCAQYWDIFLSWIQSFPILNTYPTDGFLLSDLFQDDGVDGPLLLGFWNDMMLRWHATGIQWPLLQTWTSWFYSNVDYMHSNWLVGRKFHISTNFTSGCAFDSDVSVTLSASQWQCISPPLTPSFMLVRVVDRLTIHCYTGSSSSSLCTTYADVDTCYNDTVLPNVTSLYMCDTASLANPWSWCGYTQRLVDRTTWHCVSTPPNSTTGLPSIVAVRMNSDDVECLRQGVTQCQEFASMAACELATQPYTPLSQQNQTLRCGVSIVQYLGHPGYFQPSHWCALAASYFGLTLSTTWPPWHCIAHVGDDVLAARVNKDNDVECWSSNRHDCAWFPSMAACQAAKDDAAAALQVAPLSCGRVHSIMWNTPGYADPGHWCAKVATRWQLQLYATPFVCAPVANPPVTVYAVRRNGRRDVECYAGDSVDDDQVDGEGCYAFQSVEQCTSRMNVQRMEEVPVTMCDSYATLSQWCVTAQQTIDAPSYDNPPPVGRWNATRVLPVSHNATSHWIDLNDWHTAAFAYGWYDGVFWRFMGDLYQGTSMPSSTPSPSETYPADGRRLDEAPPDSTPAPTSDSPDSTPAPTSDSPDSTPAPTSDSSDSTPAPTSDSPDSTPAPTSDSPDSTPAPASDSSDSTPAPTSDSPDSTPAPTTFAVPASVDWGWEKTRCLLHLPSVGTLFCRGVDSAWEWNAVMACISFDAATGDIVDPLAYYGDLGLWYQYVY</sequence>
<dbReference type="GeneID" id="20808939"/>
<dbReference type="PANTHER" id="PTHR24216:SF65">
    <property type="entry name" value="PAXILLIN-LIKE PROTEIN 1"/>
    <property type="match status" value="1"/>
</dbReference>
<reference evidence="3" key="1">
    <citation type="submission" date="2013-12" db="EMBL/GenBank/DDBJ databases">
        <title>The Genome Sequence of Aphanomyces astaci APO3.</title>
        <authorList>
            <consortium name="The Broad Institute Genomics Platform"/>
            <person name="Russ C."/>
            <person name="Tyler B."/>
            <person name="van West P."/>
            <person name="Dieguez-Uribeondo J."/>
            <person name="Young S.K."/>
            <person name="Zeng Q."/>
            <person name="Gargeya S."/>
            <person name="Fitzgerald M."/>
            <person name="Abouelleil A."/>
            <person name="Alvarado L."/>
            <person name="Chapman S.B."/>
            <person name="Gainer-Dewar J."/>
            <person name="Goldberg J."/>
            <person name="Griggs A."/>
            <person name="Gujja S."/>
            <person name="Hansen M."/>
            <person name="Howarth C."/>
            <person name="Imamovic A."/>
            <person name="Ireland A."/>
            <person name="Larimer J."/>
            <person name="McCowan C."/>
            <person name="Murphy C."/>
            <person name="Pearson M."/>
            <person name="Poon T.W."/>
            <person name="Priest M."/>
            <person name="Roberts A."/>
            <person name="Saif S."/>
            <person name="Shea T."/>
            <person name="Sykes S."/>
            <person name="Wortman J."/>
            <person name="Nusbaum C."/>
            <person name="Birren B."/>
        </authorList>
    </citation>
    <scope>NUCLEOTIDE SEQUENCE [LARGE SCALE GENOMIC DNA]</scope>
    <source>
        <strain evidence="3">APO3</strain>
    </source>
</reference>
<feature type="compositionally biased region" description="Low complexity" evidence="1">
    <location>
        <begin position="1837"/>
        <end position="1918"/>
    </location>
</feature>
<accession>W4GKY3</accession>
<organism evidence="3">
    <name type="scientific">Aphanomyces astaci</name>
    <name type="common">Crayfish plague agent</name>
    <dbReference type="NCBI Taxonomy" id="112090"/>
    <lineage>
        <taxon>Eukaryota</taxon>
        <taxon>Sar</taxon>
        <taxon>Stramenopiles</taxon>
        <taxon>Oomycota</taxon>
        <taxon>Saprolegniomycetes</taxon>
        <taxon>Saprolegniales</taxon>
        <taxon>Verrucalvaceae</taxon>
        <taxon>Aphanomyces</taxon>
    </lineage>
</organism>
<dbReference type="OrthoDB" id="79124at2759"/>
<feature type="signal peptide" evidence="2">
    <location>
        <begin position="1"/>
        <end position="22"/>
    </location>
</feature>
<evidence type="ECO:0000313" key="3">
    <source>
        <dbReference type="EMBL" id="ETV79694.1"/>
    </source>
</evidence>
<keyword evidence="2" id="KW-0732">Signal</keyword>
<evidence type="ECO:0000256" key="2">
    <source>
        <dbReference type="SAM" id="SignalP"/>
    </source>
</evidence>
<dbReference type="EMBL" id="KI913127">
    <property type="protein sequence ID" value="ETV79694.1"/>
    <property type="molecule type" value="Genomic_DNA"/>
</dbReference>
<dbReference type="RefSeq" id="XP_009830630.1">
    <property type="nucleotide sequence ID" value="XM_009832328.1"/>
</dbReference>
<dbReference type="VEuPathDB" id="FungiDB:H257_06943"/>
<dbReference type="PANTHER" id="PTHR24216">
    <property type="entry name" value="PAXILLIN-RELATED"/>
    <property type="match status" value="1"/>
</dbReference>
<proteinExistence type="predicted"/>
<dbReference type="STRING" id="112090.W4GKY3"/>
<gene>
    <name evidence="3" type="ORF">H257_06943</name>
</gene>
<name>W4GKY3_APHAT</name>